<evidence type="ECO:0000313" key="10">
    <source>
        <dbReference type="Proteomes" id="UP000192288"/>
    </source>
</evidence>
<dbReference type="CDD" id="cd09608">
    <property type="entry name" value="M3B_PepF"/>
    <property type="match status" value="1"/>
</dbReference>
<comment type="function">
    <text evidence="6">Has oligopeptidase activity and degrades a variety of small bioactive peptides.</text>
</comment>
<evidence type="ECO:0000256" key="1">
    <source>
        <dbReference type="ARBA" id="ARBA00022670"/>
    </source>
</evidence>
<dbReference type="InterPro" id="IPR045090">
    <property type="entry name" value="Pept_M3A_M3B"/>
</dbReference>
<gene>
    <name evidence="9" type="ORF">BMR96_04085</name>
</gene>
<evidence type="ECO:0000313" key="9">
    <source>
        <dbReference type="EMBL" id="ORI97998.1"/>
    </source>
</evidence>
<dbReference type="EMBL" id="MPLS01000010">
    <property type="protein sequence ID" value="ORI97998.1"/>
    <property type="molecule type" value="Genomic_DNA"/>
</dbReference>
<dbReference type="InterPro" id="IPR004438">
    <property type="entry name" value="Peptidase_M3B"/>
</dbReference>
<keyword evidence="3 6" id="KW-0378">Hydrolase</keyword>
<comment type="similarity">
    <text evidence="6">Belongs to the peptidase M3B family.</text>
</comment>
<evidence type="ECO:0000259" key="7">
    <source>
        <dbReference type="Pfam" id="PF01432"/>
    </source>
</evidence>
<dbReference type="Gene3D" id="1.10.1370.20">
    <property type="entry name" value="Oligoendopeptidase f, C-terminal domain"/>
    <property type="match status" value="1"/>
</dbReference>
<feature type="domain" description="Peptidase M3A/M3B catalytic" evidence="7">
    <location>
        <begin position="208"/>
        <end position="590"/>
    </location>
</feature>
<accession>A0A1X0VE70</accession>
<dbReference type="InterPro" id="IPR013647">
    <property type="entry name" value="OligopepF_N_dom"/>
</dbReference>
<dbReference type="SUPFAM" id="SSF55486">
    <property type="entry name" value="Metalloproteases ('zincins'), catalytic domain"/>
    <property type="match status" value="1"/>
</dbReference>
<dbReference type="PANTHER" id="PTHR11804:SF84">
    <property type="entry name" value="SACCHAROLYSIN"/>
    <property type="match status" value="1"/>
</dbReference>
<dbReference type="PANTHER" id="PTHR11804">
    <property type="entry name" value="PROTEASE M3 THIMET OLIGOPEPTIDASE-RELATED"/>
    <property type="match status" value="1"/>
</dbReference>
<dbReference type="RefSeq" id="WP_080519246.1">
    <property type="nucleotide sequence ID" value="NZ_MPLS01000010.1"/>
</dbReference>
<dbReference type="Pfam" id="PF01432">
    <property type="entry name" value="Peptidase_M3"/>
    <property type="match status" value="1"/>
</dbReference>
<keyword evidence="4 6" id="KW-0862">Zinc</keyword>
<keyword evidence="5 6" id="KW-0482">Metalloprotease</keyword>
<sequence length="607" mass="68737">MAHKRKLKRSEVPVNMTWNLTDIFKTPADYEKACQQTTDTINHFSSFKDHLGDSPQNLLLATEKLVNVIDVNIDKTWAYAELLYASDMTNPVAQQVKGASDELMATFYAGTAFYKIEISGIESDKLQSYMTQEPKLLHYQFYFDKIRLNSAHQLTATEEKLLGALNATLQSPNDVFDTLNDIDLNFGTLRDENGDEIELTMGNASQFIHSQNRDIRKKAVDMIAHAHISVSHTMAKLYNTHVHSQNTIAALRGYHSARSQQLAQNNIPEALYDVLISKTHEHINTVYRYYDLRKKVLGVEQLHHYDLSVPLTGKDFLPTTYEEGKKLALEALKPLGEDYVNQVKEALNNRWIDVAENVGKSSGGFEIGIATVHPYILLTWTNKLYSTNILVHELGHAIHSVRSNQTQPVQYSEAATFNAEIASTLNEILLQNYLIKKYQNDREAQIYLRTKSIASFLNVVVTAAEFAEFEHLTYQTEQNGQALSLTVLNQMTTQLEKQFNGEQIVDDFPDDSYAVQFASVPHFYYNFYVYQYATSYAVASAIANKILSGDKQALDNYRRFLASGGVDYPVNLIKSAGFDMVSGEYLDSAFANFEEDVNTLEQLFSTK</sequence>
<dbReference type="Gene3D" id="1.10.287.830">
    <property type="entry name" value="putative peptidase helix hairpin domain like"/>
    <property type="match status" value="1"/>
</dbReference>
<comment type="cofactor">
    <cofactor evidence="6">
        <name>Zn(2+)</name>
        <dbReference type="ChEBI" id="CHEBI:29105"/>
    </cofactor>
    <text evidence="6">Binds 1 zinc ion.</text>
</comment>
<evidence type="ECO:0000256" key="2">
    <source>
        <dbReference type="ARBA" id="ARBA00022723"/>
    </source>
</evidence>
<dbReference type="AlphaFoldDB" id="A0A1X0VE70"/>
<dbReference type="Gene3D" id="1.20.140.70">
    <property type="entry name" value="Oligopeptidase f, N-terminal domain"/>
    <property type="match status" value="1"/>
</dbReference>
<evidence type="ECO:0000259" key="8">
    <source>
        <dbReference type="Pfam" id="PF08439"/>
    </source>
</evidence>
<dbReference type="InterPro" id="IPR001567">
    <property type="entry name" value="Pept_M3A_M3B_dom"/>
</dbReference>
<dbReference type="GO" id="GO:0004222">
    <property type="term" value="F:metalloendopeptidase activity"/>
    <property type="evidence" value="ECO:0007669"/>
    <property type="project" value="UniProtKB-UniRule"/>
</dbReference>
<comment type="caution">
    <text evidence="9">The sequence shown here is derived from an EMBL/GenBank/DDBJ whole genome shotgun (WGS) entry which is preliminary data.</text>
</comment>
<reference evidence="9 10" key="1">
    <citation type="journal article" date="2017" name="Front. Microbiol.">
        <title>Genomic Characterization of Dairy Associated Leuconostoc Species and Diversity of Leuconostocs in Undefined Mixed Mesophilic Starter Cultures.</title>
        <authorList>
            <person name="Frantzen C.A."/>
            <person name="Kot W."/>
            <person name="Pedersen T.B."/>
            <person name="Ardo Y.M."/>
            <person name="Broadbent J.R."/>
            <person name="Neve H."/>
            <person name="Hansen L.H."/>
            <person name="Dal Bello F."/>
            <person name="Ostlie H.M."/>
            <person name="Kleppen H.P."/>
            <person name="Vogensen F.K."/>
            <person name="Holo H."/>
        </authorList>
    </citation>
    <scope>NUCLEOTIDE SEQUENCE [LARGE SCALE GENOMIC DNA]</scope>
    <source>
        <strain evidence="9 10">LMGCF08</strain>
    </source>
</reference>
<dbReference type="STRING" id="33968.BMS77_05510"/>
<proteinExistence type="inferred from homology"/>
<dbReference type="Proteomes" id="UP000192288">
    <property type="component" value="Unassembled WGS sequence"/>
</dbReference>
<dbReference type="GO" id="GO:0006518">
    <property type="term" value="P:peptide metabolic process"/>
    <property type="evidence" value="ECO:0007669"/>
    <property type="project" value="TreeGrafter"/>
</dbReference>
<dbReference type="eggNOG" id="COG1164">
    <property type="taxonomic scope" value="Bacteria"/>
</dbReference>
<dbReference type="GO" id="GO:0046872">
    <property type="term" value="F:metal ion binding"/>
    <property type="evidence" value="ECO:0007669"/>
    <property type="project" value="UniProtKB-UniRule"/>
</dbReference>
<evidence type="ECO:0000256" key="3">
    <source>
        <dbReference type="ARBA" id="ARBA00022801"/>
    </source>
</evidence>
<dbReference type="InterPro" id="IPR042088">
    <property type="entry name" value="OligoPept_F_C"/>
</dbReference>
<evidence type="ECO:0000256" key="5">
    <source>
        <dbReference type="ARBA" id="ARBA00023049"/>
    </source>
</evidence>
<keyword evidence="1 6" id="KW-0645">Protease</keyword>
<evidence type="ECO:0000256" key="6">
    <source>
        <dbReference type="RuleBase" id="RU368091"/>
    </source>
</evidence>
<dbReference type="NCBIfam" id="TIGR00181">
    <property type="entry name" value="pepF"/>
    <property type="match status" value="1"/>
</dbReference>
<dbReference type="GO" id="GO:0006508">
    <property type="term" value="P:proteolysis"/>
    <property type="evidence" value="ECO:0007669"/>
    <property type="project" value="UniProtKB-KW"/>
</dbReference>
<organism evidence="9 10">
    <name type="scientific">Leuconostoc pseudomesenteroides</name>
    <dbReference type="NCBI Taxonomy" id="33968"/>
    <lineage>
        <taxon>Bacteria</taxon>
        <taxon>Bacillati</taxon>
        <taxon>Bacillota</taxon>
        <taxon>Bacilli</taxon>
        <taxon>Lactobacillales</taxon>
        <taxon>Lactobacillaceae</taxon>
        <taxon>Leuconostoc</taxon>
    </lineage>
</organism>
<dbReference type="Pfam" id="PF08439">
    <property type="entry name" value="Peptidase_M3_N"/>
    <property type="match status" value="1"/>
</dbReference>
<feature type="domain" description="Oligopeptidase F N-terminal" evidence="8">
    <location>
        <begin position="117"/>
        <end position="186"/>
    </location>
</feature>
<dbReference type="EC" id="3.4.24.-" evidence="6"/>
<evidence type="ECO:0000256" key="4">
    <source>
        <dbReference type="ARBA" id="ARBA00022833"/>
    </source>
</evidence>
<name>A0A1X0VE70_LEUPS</name>
<keyword evidence="2 6" id="KW-0479">Metal-binding</keyword>
<protein>
    <recommendedName>
        <fullName evidence="6">Oligopeptidase F</fullName>
        <ecNumber evidence="6">3.4.24.-</ecNumber>
    </recommendedName>
</protein>